<evidence type="ECO:0000256" key="2">
    <source>
        <dbReference type="SAM" id="MobiDB-lite"/>
    </source>
</evidence>
<feature type="region of interest" description="Disordered" evidence="2">
    <location>
        <begin position="793"/>
        <end position="814"/>
    </location>
</feature>
<feature type="compositionally biased region" description="Polar residues" evidence="2">
    <location>
        <begin position="38"/>
        <end position="61"/>
    </location>
</feature>
<feature type="region of interest" description="Disordered" evidence="2">
    <location>
        <begin position="446"/>
        <end position="465"/>
    </location>
</feature>
<gene>
    <name evidence="5" type="ORF">KIMH_04390</name>
</gene>
<feature type="region of interest" description="Disordered" evidence="2">
    <location>
        <begin position="738"/>
        <end position="757"/>
    </location>
</feature>
<dbReference type="Gene3D" id="2.130.10.30">
    <property type="entry name" value="Regulator of chromosome condensation 1/beta-lactamase-inhibitor protein II"/>
    <property type="match status" value="4"/>
</dbReference>
<feature type="compositionally biased region" description="Low complexity" evidence="2">
    <location>
        <begin position="65"/>
        <end position="75"/>
    </location>
</feature>
<feature type="domain" description="RCC1-like" evidence="4">
    <location>
        <begin position="245"/>
        <end position="460"/>
    </location>
</feature>
<dbReference type="PRINTS" id="PR00633">
    <property type="entry name" value="RCCNDNSATION"/>
</dbReference>
<evidence type="ECO:0000256" key="3">
    <source>
        <dbReference type="SAM" id="SignalP"/>
    </source>
</evidence>
<feature type="region of interest" description="Disordered" evidence="2">
    <location>
        <begin position="849"/>
        <end position="869"/>
    </location>
</feature>
<protein>
    <recommendedName>
        <fullName evidence="4">RCC1-like domain-containing protein</fullName>
    </recommendedName>
</protein>
<feature type="domain" description="RCC1-like" evidence="4">
    <location>
        <begin position="815"/>
        <end position="1027"/>
    </location>
</feature>
<keyword evidence="1" id="KW-0677">Repeat</keyword>
<dbReference type="EMBL" id="AP026800">
    <property type="protein sequence ID" value="BDR54328.1"/>
    <property type="molecule type" value="Genomic_DNA"/>
</dbReference>
<sequence>MRSLRAASATIVTLAMTVLGGGAIGLTTSAHAEPTPNTPSSQLTRGNQQTSETVNGFTLSPTKGPANADATATITPPAPPSGVYFTRISSRSGHSLAIGSDGNTYAWGNNQDGQLGDGTTTNRNLPVRVHTPVGVRFTQISAGGGHSLAIGDDGYAYTWGNNTQGQLGNGTSGPNAPTPVKVSQGELAPGAHYTQISAGDYHNAAIASDDNAYTWGANNAGQLGNGTRGGNTSAPGKVSQGGLTPGAHYTQISAGGMHTAAIASDDNAYTWGDNYVGELGNGTSGNIQSTPGQVGAGELTPGAHYTSVSTGSNHTVAIASDDNAYTWGRNDYGQLGNGTNGSIAKTPVKVSRGELTPGAHYTQTSADGTHTVAIASDGNAYTWGDNTQGQLGNGTETTVTTPIKVRQGELAPGAHYTQISAGGAYTAAIADNGHAYTWGRNAEGQLGNGTNGAGNPPDNSADKNTPIQVRTAKYVIDTVTFDGTSVSQKTINTTTGAWDMHVPLHGAGPANVVVHYHIDALGPNGNVTNPNYYTGTVTLHYTYATAYKVKFVLGDATGHSSSALPGDQFVYSDDPQPIDWPSPDPSWEHHRFTGWADTTTNQPWDFTQPINSNKTLKATWQAWEFKLSPTSGPDTGGNPIHITPPDPTTVFAYTQISAGDQHSLAIGTDGNTYAWGNNQDGQLGDGTTTNRSQPVRVKTPAGVHFTHISVGDLHSLAIGDDGHVYSWGWNGYGQLGDGTTTDRSTPTPVKDPAGKPDTTWTTISAGAGHNLAISSDHHAYSWGNNYYGQLGDGTTTTDRSTPTPVKDPAGKPDTTWTTISAGLRHSLAISSDHHAYSWGNNYYGQLGNGTTRRTTPTPVSPASSGNPTNTWTTISAGEYHSLAIGSDHHAYSWGWNEYGQLGDGTTTNRSTPTPVKDPAGKPDTTWTTISTGAGHSLAISSDHHAYSWGNNYYGQLGNGTTTNRSTPTPVNPASSGNPTNTWTTISAGGNHGLIIGSDHHTYSWGNNSYGQLGNGTTTNRRTPGPVGIPQIIVTGIKFDQTEATPTPAWNDPTWDTTAPAHPEGRVTANIHWTLGGIAQPDYPLPYDYYTFLTLPQAGALPIQRLGGGTLLALSTLTAITYAGHQFSAKQLKVTKHTTTSAH</sequence>
<evidence type="ECO:0000256" key="1">
    <source>
        <dbReference type="ARBA" id="ARBA00022737"/>
    </source>
</evidence>
<dbReference type="PANTHER" id="PTHR22870">
    <property type="entry name" value="REGULATOR OF CHROMOSOME CONDENSATION"/>
    <property type="match status" value="1"/>
</dbReference>
<keyword evidence="6" id="KW-1185">Reference proteome</keyword>
<dbReference type="SUPFAM" id="SSF50985">
    <property type="entry name" value="RCC1/BLIP-II"/>
    <property type="match status" value="3"/>
</dbReference>
<feature type="region of interest" description="Disordered" evidence="2">
    <location>
        <begin position="904"/>
        <end position="923"/>
    </location>
</feature>
<dbReference type="Pfam" id="PF25390">
    <property type="entry name" value="WD40_RLD"/>
    <property type="match status" value="3"/>
</dbReference>
<dbReference type="Proteomes" id="UP001321748">
    <property type="component" value="Chromosome"/>
</dbReference>
<dbReference type="InterPro" id="IPR058923">
    <property type="entry name" value="RCC1-like_dom"/>
</dbReference>
<evidence type="ECO:0000313" key="6">
    <source>
        <dbReference type="Proteomes" id="UP001321748"/>
    </source>
</evidence>
<feature type="compositionally biased region" description="Polar residues" evidence="2">
    <location>
        <begin position="860"/>
        <end position="869"/>
    </location>
</feature>
<feature type="compositionally biased region" description="Polar residues" evidence="2">
    <location>
        <begin position="738"/>
        <end position="747"/>
    </location>
</feature>
<dbReference type="InterPro" id="IPR000408">
    <property type="entry name" value="Reg_chr_condens"/>
</dbReference>
<reference evidence="5 6" key="1">
    <citation type="journal article" date="2023" name="Microbiol. Spectr.">
        <title>Symbiosis of Carpenter Bees with Uncharacterized Lactic Acid Bacteria Showing NAD Auxotrophy.</title>
        <authorList>
            <person name="Kawasaki S."/>
            <person name="Ozawa K."/>
            <person name="Mori T."/>
            <person name="Yamamoto A."/>
            <person name="Ito M."/>
            <person name="Ohkuma M."/>
            <person name="Sakamoto M."/>
            <person name="Matsutani M."/>
        </authorList>
    </citation>
    <scope>NUCLEOTIDE SEQUENCE [LARGE SCALE GENOMIC DNA]</scope>
    <source>
        <strain evidence="5 6">KimH</strain>
    </source>
</reference>
<proteinExistence type="predicted"/>
<feature type="region of interest" description="Disordered" evidence="2">
    <location>
        <begin position="959"/>
        <end position="979"/>
    </location>
</feature>
<dbReference type="RefSeq" id="WP_317643339.1">
    <property type="nucleotide sequence ID" value="NZ_AP026800.1"/>
</dbReference>
<feature type="signal peptide" evidence="3">
    <location>
        <begin position="1"/>
        <end position="32"/>
    </location>
</feature>
<accession>A0ABN6SFM2</accession>
<dbReference type="PROSITE" id="PS50012">
    <property type="entry name" value="RCC1_3"/>
    <property type="match status" value="13"/>
</dbReference>
<feature type="region of interest" description="Disordered" evidence="2">
    <location>
        <begin position="29"/>
        <end position="75"/>
    </location>
</feature>
<dbReference type="InterPro" id="IPR051210">
    <property type="entry name" value="Ub_ligase/GEF_domain"/>
</dbReference>
<dbReference type="PROSITE" id="PS00626">
    <property type="entry name" value="RCC1_2"/>
    <property type="match status" value="7"/>
</dbReference>
<dbReference type="InterPro" id="IPR009091">
    <property type="entry name" value="RCC1/BLIP-II"/>
</dbReference>
<feature type="domain" description="RCC1-like" evidence="4">
    <location>
        <begin position="646"/>
        <end position="806"/>
    </location>
</feature>
<keyword evidence="3" id="KW-0732">Signal</keyword>
<feature type="compositionally biased region" description="Low complexity" evidence="2">
    <location>
        <begin position="793"/>
        <end position="804"/>
    </location>
</feature>
<evidence type="ECO:0000259" key="4">
    <source>
        <dbReference type="Pfam" id="PF25390"/>
    </source>
</evidence>
<feature type="compositionally biased region" description="Polar residues" evidence="2">
    <location>
        <begin position="904"/>
        <end position="913"/>
    </location>
</feature>
<evidence type="ECO:0000313" key="5">
    <source>
        <dbReference type="EMBL" id="BDR54328.1"/>
    </source>
</evidence>
<dbReference type="Pfam" id="PF00415">
    <property type="entry name" value="RCC1"/>
    <property type="match status" value="2"/>
</dbReference>
<name>A0ABN6SFM2_9BIFI</name>
<feature type="chain" id="PRO_5045469546" description="RCC1-like domain-containing protein" evidence="3">
    <location>
        <begin position="33"/>
        <end position="1142"/>
    </location>
</feature>
<dbReference type="PANTHER" id="PTHR22870:SF360">
    <property type="entry name" value="ULTRAVIOLET-B RECEPTOR UVR8"/>
    <property type="match status" value="1"/>
</dbReference>
<organism evidence="5 6">
    <name type="scientific">Bombiscardovia apis</name>
    <dbReference type="NCBI Taxonomy" id="2932182"/>
    <lineage>
        <taxon>Bacteria</taxon>
        <taxon>Bacillati</taxon>
        <taxon>Actinomycetota</taxon>
        <taxon>Actinomycetes</taxon>
        <taxon>Bifidobacteriales</taxon>
        <taxon>Bifidobacteriaceae</taxon>
        <taxon>Bombiscardovia</taxon>
    </lineage>
</organism>